<proteinExistence type="predicted"/>
<reference evidence="1 2" key="2">
    <citation type="submission" date="2009-03" db="EMBL/GenBank/DDBJ databases">
        <title>Draft genome sequence of Roseburia inulinivorans (DSM 16841).</title>
        <authorList>
            <person name="Sudarsanam P."/>
            <person name="Ley R."/>
            <person name="Guruge J."/>
            <person name="Turnbaugh P.J."/>
            <person name="Mahowald M."/>
            <person name="Liep D."/>
            <person name="Gordon J."/>
        </authorList>
    </citation>
    <scope>NUCLEOTIDE SEQUENCE [LARGE SCALE GENOMIC DNA]</scope>
    <source>
        <strain evidence="1 2">DSM 16841</strain>
    </source>
</reference>
<protein>
    <recommendedName>
        <fullName evidence="3">Transcriptional regulator, Fur family</fullName>
    </recommendedName>
</protein>
<dbReference type="Proteomes" id="UP000003561">
    <property type="component" value="Unassembled WGS sequence"/>
</dbReference>
<dbReference type="eggNOG" id="COG0735">
    <property type="taxonomic scope" value="Bacteria"/>
</dbReference>
<dbReference type="GO" id="GO:0003700">
    <property type="term" value="F:DNA-binding transcription factor activity"/>
    <property type="evidence" value="ECO:0007669"/>
    <property type="project" value="InterPro"/>
</dbReference>
<dbReference type="SUPFAM" id="SSF46785">
    <property type="entry name" value="Winged helix' DNA-binding domain"/>
    <property type="match status" value="1"/>
</dbReference>
<accession>C0FT33</accession>
<comment type="caution">
    <text evidence="1">The sequence shown here is derived from an EMBL/GenBank/DDBJ whole genome shotgun (WGS) entry which is preliminary data.</text>
</comment>
<dbReference type="AlphaFoldDB" id="C0FT33"/>
<dbReference type="EMBL" id="ACFY01000084">
    <property type="protein sequence ID" value="EEG94262.1"/>
    <property type="molecule type" value="Genomic_DNA"/>
</dbReference>
<evidence type="ECO:0000313" key="1">
    <source>
        <dbReference type="EMBL" id="EEG94262.1"/>
    </source>
</evidence>
<evidence type="ECO:0000313" key="2">
    <source>
        <dbReference type="Proteomes" id="UP000003561"/>
    </source>
</evidence>
<sequence>MQRLPLDKKAKAVFHAACSDNHKFQVIRRAWFKMNQHTSVQQKQENNQQKYERTQMQREIVIQRLKEQGCRITKQRMVLLDIILNENCSSCKEIYYKASRIDPKIGTATVYRMINTLEEIGAISRRNMYKIDCEKDNGERTYMIELDDHTIQQMSGASLISVLQAGLKACGYINDQHVKSLNMQPSAC</sequence>
<gene>
    <name evidence="1" type="ORF">ROSEINA2194_01900</name>
</gene>
<dbReference type="InterPro" id="IPR002481">
    <property type="entry name" value="FUR"/>
</dbReference>
<dbReference type="InterPro" id="IPR036390">
    <property type="entry name" value="WH_DNA-bd_sf"/>
</dbReference>
<dbReference type="Pfam" id="PF01475">
    <property type="entry name" value="FUR"/>
    <property type="match status" value="1"/>
</dbReference>
<evidence type="ECO:0008006" key="3">
    <source>
        <dbReference type="Google" id="ProtNLM"/>
    </source>
</evidence>
<reference evidence="1 2" key="1">
    <citation type="submission" date="2009-02" db="EMBL/GenBank/DDBJ databases">
        <authorList>
            <person name="Fulton L."/>
            <person name="Clifton S."/>
            <person name="Fulton B."/>
            <person name="Xu J."/>
            <person name="Minx P."/>
            <person name="Pepin K.H."/>
            <person name="Johnson M."/>
            <person name="Bhonagiri V."/>
            <person name="Nash W.E."/>
            <person name="Mardis E.R."/>
            <person name="Wilson R.K."/>
        </authorList>
    </citation>
    <scope>NUCLEOTIDE SEQUENCE [LARGE SCALE GENOMIC DNA]</scope>
    <source>
        <strain evidence="1 2">DSM 16841</strain>
    </source>
</reference>
<name>C0FT33_9FIRM</name>
<dbReference type="InterPro" id="IPR036388">
    <property type="entry name" value="WH-like_DNA-bd_sf"/>
</dbReference>
<dbReference type="Gene3D" id="1.10.10.10">
    <property type="entry name" value="Winged helix-like DNA-binding domain superfamily/Winged helix DNA-binding domain"/>
    <property type="match status" value="1"/>
</dbReference>
<organism evidence="1 2">
    <name type="scientific">Roseburia inulinivorans DSM 16841</name>
    <dbReference type="NCBI Taxonomy" id="622312"/>
    <lineage>
        <taxon>Bacteria</taxon>
        <taxon>Bacillati</taxon>
        <taxon>Bacillota</taxon>
        <taxon>Clostridia</taxon>
        <taxon>Lachnospirales</taxon>
        <taxon>Lachnospiraceae</taxon>
        <taxon>Roseburia</taxon>
    </lineage>
</organism>